<accession>A0AAW0FWW4</accession>
<evidence type="ECO:0000313" key="2">
    <source>
        <dbReference type="Proteomes" id="UP001385951"/>
    </source>
</evidence>
<protein>
    <submittedName>
        <fullName evidence="1">Uncharacterized protein</fullName>
    </submittedName>
</protein>
<name>A0AAW0FWW4_9APHY</name>
<keyword evidence="2" id="KW-1185">Reference proteome</keyword>
<reference evidence="1 2" key="1">
    <citation type="submission" date="2022-09" db="EMBL/GenBank/DDBJ databases">
        <authorList>
            <person name="Palmer J.M."/>
        </authorList>
    </citation>
    <scope>NUCLEOTIDE SEQUENCE [LARGE SCALE GENOMIC DNA]</scope>
    <source>
        <strain evidence="1 2">DSM 7382</strain>
    </source>
</reference>
<evidence type="ECO:0000313" key="1">
    <source>
        <dbReference type="EMBL" id="KAK7682098.1"/>
    </source>
</evidence>
<organism evidence="1 2">
    <name type="scientific">Cerrena zonata</name>
    <dbReference type="NCBI Taxonomy" id="2478898"/>
    <lineage>
        <taxon>Eukaryota</taxon>
        <taxon>Fungi</taxon>
        <taxon>Dikarya</taxon>
        <taxon>Basidiomycota</taxon>
        <taxon>Agaricomycotina</taxon>
        <taxon>Agaricomycetes</taxon>
        <taxon>Polyporales</taxon>
        <taxon>Cerrenaceae</taxon>
        <taxon>Cerrena</taxon>
    </lineage>
</organism>
<dbReference type="Proteomes" id="UP001385951">
    <property type="component" value="Unassembled WGS sequence"/>
</dbReference>
<dbReference type="InterPro" id="IPR027796">
    <property type="entry name" value="OTT_1508_deam-like"/>
</dbReference>
<gene>
    <name evidence="1" type="ORF">QCA50_014684</name>
</gene>
<proteinExistence type="predicted"/>
<dbReference type="AlphaFoldDB" id="A0AAW0FWW4"/>
<dbReference type="EMBL" id="JASBNA010000037">
    <property type="protein sequence ID" value="KAK7682098.1"/>
    <property type="molecule type" value="Genomic_DNA"/>
</dbReference>
<sequence length="446" mass="50505">MDPTTLSIPETTQLISSLSYDISPFSHSAGIPRKERSLFRGDREVRKLLDALAFFLHTRPNRGDRFAMTLTVVQDEIVATVAANTTDDIPHSDSSSPQVILNTVWRHMLACSGTTPKSTEHTEFATYVFETHLPLLRSRLSKWRVCYETYRRRSSRLRESNSPSATVTSYLDNVDKIFSATVAFSESSEPLSNQSVGEFMTHIRLCHNVSRQSAKLSNGDRKLLTSFQRISGKSIIKKRYIDIIRFGEKLASPLIHIDRVLSFCTNPKYQDFLTKRFRIHILPNPPPRCVDIPARLENWTTAEVAVFLHRSYKTIPCSDPEFVADAIDHLSGVVVDNIGKTQISRPHGEFLLVQHHHNEARGEPMMETYIAMSKPCCLQCGVFLDAYNEAIPSGPLFFIRSRDLHVQPSILPSIDVAIDASIMETMSFRLNLLIGFTIEAYMGEKR</sequence>
<dbReference type="Pfam" id="PF14441">
    <property type="entry name" value="OTT_1508_deam"/>
    <property type="match status" value="1"/>
</dbReference>
<comment type="caution">
    <text evidence="1">The sequence shown here is derived from an EMBL/GenBank/DDBJ whole genome shotgun (WGS) entry which is preliminary data.</text>
</comment>